<dbReference type="Proteomes" id="UP000281553">
    <property type="component" value="Unassembled WGS sequence"/>
</dbReference>
<protein>
    <submittedName>
        <fullName evidence="1">Uncharacterized protein</fullName>
    </submittedName>
</protein>
<evidence type="ECO:0000313" key="2">
    <source>
        <dbReference type="Proteomes" id="UP000281553"/>
    </source>
</evidence>
<organism evidence="1 2">
    <name type="scientific">Dibothriocephalus latus</name>
    <name type="common">Fish tapeworm</name>
    <name type="synonym">Diphyllobothrium latum</name>
    <dbReference type="NCBI Taxonomy" id="60516"/>
    <lineage>
        <taxon>Eukaryota</taxon>
        <taxon>Metazoa</taxon>
        <taxon>Spiralia</taxon>
        <taxon>Lophotrochozoa</taxon>
        <taxon>Platyhelminthes</taxon>
        <taxon>Cestoda</taxon>
        <taxon>Eucestoda</taxon>
        <taxon>Diphyllobothriidea</taxon>
        <taxon>Diphyllobothriidae</taxon>
        <taxon>Dibothriocephalus</taxon>
    </lineage>
</organism>
<reference evidence="1 2" key="1">
    <citation type="submission" date="2018-11" db="EMBL/GenBank/DDBJ databases">
        <authorList>
            <consortium name="Pathogen Informatics"/>
        </authorList>
    </citation>
    <scope>NUCLEOTIDE SEQUENCE [LARGE SCALE GENOMIC DNA]</scope>
</reference>
<evidence type="ECO:0000313" key="1">
    <source>
        <dbReference type="EMBL" id="VDN16420.1"/>
    </source>
</evidence>
<accession>A0A3P7LT95</accession>
<dbReference type="OrthoDB" id="10068075at2759"/>
<keyword evidence="2" id="KW-1185">Reference proteome</keyword>
<proteinExistence type="predicted"/>
<gene>
    <name evidence="1" type="ORF">DILT_LOCUS12251</name>
</gene>
<sequence>MRPEPLLRAPSEGYSEALKILRRRFGQPHLIARAHIDNLVDGPVLRAMDPTDFMKLAGDMRQCKNTLQQLDYVTDLNSSRTLTAIIG</sequence>
<dbReference type="AlphaFoldDB" id="A0A3P7LT95"/>
<name>A0A3P7LT95_DIBLA</name>
<dbReference type="EMBL" id="UYRU01065781">
    <property type="protein sequence ID" value="VDN16420.1"/>
    <property type="molecule type" value="Genomic_DNA"/>
</dbReference>